<proteinExistence type="predicted"/>
<dbReference type="PANTHER" id="PTHR13090">
    <property type="entry name" value="ARGININE-HYDROXYLASE NDUFAF5, MITOCHONDRIAL"/>
    <property type="match status" value="1"/>
</dbReference>
<dbReference type="SUPFAM" id="SSF53335">
    <property type="entry name" value="S-adenosyl-L-methionine-dependent methyltransferases"/>
    <property type="match status" value="1"/>
</dbReference>
<evidence type="ECO:0000256" key="3">
    <source>
        <dbReference type="SAM" id="MobiDB-lite"/>
    </source>
</evidence>
<keyword evidence="5" id="KW-1185">Reference proteome</keyword>
<dbReference type="RefSeq" id="WP_160775392.1">
    <property type="nucleotide sequence ID" value="NZ_WUMV01000003.1"/>
</dbReference>
<feature type="region of interest" description="Disordered" evidence="3">
    <location>
        <begin position="267"/>
        <end position="298"/>
    </location>
</feature>
<keyword evidence="1 4" id="KW-0489">Methyltransferase</keyword>
<dbReference type="InterPro" id="IPR029063">
    <property type="entry name" value="SAM-dependent_MTases_sf"/>
</dbReference>
<comment type="caution">
    <text evidence="4">The sequence shown here is derived from an EMBL/GenBank/DDBJ whole genome shotgun (WGS) entry which is preliminary data.</text>
</comment>
<name>A0A7X3LU80_9HYPH</name>
<dbReference type="Gene3D" id="3.40.50.150">
    <property type="entry name" value="Vaccinia Virus protein VP39"/>
    <property type="match status" value="1"/>
</dbReference>
<reference evidence="4 5" key="1">
    <citation type="submission" date="2019-12" db="EMBL/GenBank/DDBJ databases">
        <authorList>
            <person name="Li M."/>
        </authorList>
    </citation>
    <scope>NUCLEOTIDE SEQUENCE [LARGE SCALE GENOMIC DNA]</scope>
    <source>
        <strain evidence="4 5">GBMRC 2046</strain>
    </source>
</reference>
<keyword evidence="2 4" id="KW-0808">Transferase</keyword>
<dbReference type="EMBL" id="WUMV01000003">
    <property type="protein sequence ID" value="MXN65184.1"/>
    <property type="molecule type" value="Genomic_DNA"/>
</dbReference>
<evidence type="ECO:0000313" key="5">
    <source>
        <dbReference type="Proteomes" id="UP000433101"/>
    </source>
</evidence>
<sequence length="298" mass="32689">MSQPMPIDRGLLARRRRRALEKGTKGADFLLAAVCEDLGERLSTVKREFELAVDLGGHGGRVAEMLRASENTVAVLRADLFCPDPRLAPPDLVVDDEFPPFADQSVDLIVSALSLQWVNDLPGALIQIRRALRPDGLFLGCLPGGDTLFELRDSLLRAEVEVTGGASPRVIPFAGTRDLGALLQRAGFALPVADQDTITVRYDTMFDLMRDLRDMGATNVLTERSRRPASRKLLYRAAEIYAHEHADDDGRVRATFQFVSLSGWAPHESQQKPLKPGSAKMRLADALGTQELDPHGGK</sequence>
<dbReference type="Pfam" id="PF13489">
    <property type="entry name" value="Methyltransf_23"/>
    <property type="match status" value="1"/>
</dbReference>
<dbReference type="GO" id="GO:0008168">
    <property type="term" value="F:methyltransferase activity"/>
    <property type="evidence" value="ECO:0007669"/>
    <property type="project" value="UniProtKB-KW"/>
</dbReference>
<dbReference type="GO" id="GO:0032259">
    <property type="term" value="P:methylation"/>
    <property type="evidence" value="ECO:0007669"/>
    <property type="project" value="UniProtKB-KW"/>
</dbReference>
<organism evidence="4 5">
    <name type="scientific">Stappia sediminis</name>
    <dbReference type="NCBI Taxonomy" id="2692190"/>
    <lineage>
        <taxon>Bacteria</taxon>
        <taxon>Pseudomonadati</taxon>
        <taxon>Pseudomonadota</taxon>
        <taxon>Alphaproteobacteria</taxon>
        <taxon>Hyphomicrobiales</taxon>
        <taxon>Stappiaceae</taxon>
        <taxon>Stappia</taxon>
    </lineage>
</organism>
<gene>
    <name evidence="4" type="ORF">GR183_09710</name>
</gene>
<dbReference type="PANTHER" id="PTHR13090:SF1">
    <property type="entry name" value="ARGININE-HYDROXYLASE NDUFAF5, MITOCHONDRIAL"/>
    <property type="match status" value="1"/>
</dbReference>
<dbReference type="InterPro" id="IPR050602">
    <property type="entry name" value="Malonyl-ACP_OMT"/>
</dbReference>
<evidence type="ECO:0000256" key="1">
    <source>
        <dbReference type="ARBA" id="ARBA00022603"/>
    </source>
</evidence>
<dbReference type="Proteomes" id="UP000433101">
    <property type="component" value="Unassembled WGS sequence"/>
</dbReference>
<accession>A0A7X3LU80</accession>
<protein>
    <submittedName>
        <fullName evidence="4">Methyltransferase domain-containing protein</fullName>
    </submittedName>
</protein>
<dbReference type="AlphaFoldDB" id="A0A7X3LU80"/>
<evidence type="ECO:0000256" key="2">
    <source>
        <dbReference type="ARBA" id="ARBA00022679"/>
    </source>
</evidence>
<evidence type="ECO:0000313" key="4">
    <source>
        <dbReference type="EMBL" id="MXN65184.1"/>
    </source>
</evidence>
<dbReference type="CDD" id="cd02440">
    <property type="entry name" value="AdoMet_MTases"/>
    <property type="match status" value="1"/>
</dbReference>